<dbReference type="InterPro" id="IPR013097">
    <property type="entry name" value="Dabb"/>
</dbReference>
<organism evidence="2 3">
    <name type="scientific">Kaistia dalseonensis</name>
    <dbReference type="NCBI Taxonomy" id="410840"/>
    <lineage>
        <taxon>Bacteria</taxon>
        <taxon>Pseudomonadati</taxon>
        <taxon>Pseudomonadota</taxon>
        <taxon>Alphaproteobacteria</taxon>
        <taxon>Hyphomicrobiales</taxon>
        <taxon>Kaistiaceae</taxon>
        <taxon>Kaistia</taxon>
    </lineage>
</organism>
<dbReference type="SMART" id="SM00886">
    <property type="entry name" value="Dabb"/>
    <property type="match status" value="1"/>
</dbReference>
<dbReference type="Pfam" id="PF07876">
    <property type="entry name" value="Dabb"/>
    <property type="match status" value="1"/>
</dbReference>
<evidence type="ECO:0000259" key="1">
    <source>
        <dbReference type="PROSITE" id="PS51502"/>
    </source>
</evidence>
<dbReference type="SUPFAM" id="SSF54909">
    <property type="entry name" value="Dimeric alpha+beta barrel"/>
    <property type="match status" value="1"/>
</dbReference>
<feature type="domain" description="Stress-response A/B barrel" evidence="1">
    <location>
        <begin position="2"/>
        <end position="100"/>
    </location>
</feature>
<name>A0ABU0HDC8_9HYPH</name>
<dbReference type="RefSeq" id="WP_266351216.1">
    <property type="nucleotide sequence ID" value="NZ_JAPKNG010000008.1"/>
</dbReference>
<evidence type="ECO:0000313" key="3">
    <source>
        <dbReference type="Proteomes" id="UP001241603"/>
    </source>
</evidence>
<dbReference type="Proteomes" id="UP001241603">
    <property type="component" value="Unassembled WGS sequence"/>
</dbReference>
<gene>
    <name evidence="2" type="ORF">QO014_004748</name>
</gene>
<evidence type="ECO:0000313" key="2">
    <source>
        <dbReference type="EMBL" id="MDQ0440333.1"/>
    </source>
</evidence>
<sequence length="102" mass="10994">MISHCVFINYRADTTDGMKDDIYNALQALKPRVPGLTGIVIAPNSSPEGLDKGFSEGFIVTFRTAAARDQYLADEEHAKVGAKIVSAAEGGIDGLLVYDLEY</sequence>
<keyword evidence="3" id="KW-1185">Reference proteome</keyword>
<dbReference type="PROSITE" id="PS51502">
    <property type="entry name" value="S_R_A_B_BARREL"/>
    <property type="match status" value="1"/>
</dbReference>
<accession>A0ABU0HDC8</accession>
<protein>
    <recommendedName>
        <fullName evidence="1">Stress-response A/B barrel domain-containing protein</fullName>
    </recommendedName>
</protein>
<reference evidence="2 3" key="1">
    <citation type="submission" date="2023-07" db="EMBL/GenBank/DDBJ databases">
        <title>Genomic Encyclopedia of Type Strains, Phase IV (KMG-IV): sequencing the most valuable type-strain genomes for metagenomic binning, comparative biology and taxonomic classification.</title>
        <authorList>
            <person name="Goeker M."/>
        </authorList>
    </citation>
    <scope>NUCLEOTIDE SEQUENCE [LARGE SCALE GENOMIC DNA]</scope>
    <source>
        <strain evidence="2 3">B6-8</strain>
    </source>
</reference>
<dbReference type="Gene3D" id="3.30.70.100">
    <property type="match status" value="1"/>
</dbReference>
<dbReference type="EMBL" id="JAUSVO010000008">
    <property type="protein sequence ID" value="MDQ0440333.1"/>
    <property type="molecule type" value="Genomic_DNA"/>
</dbReference>
<dbReference type="InterPro" id="IPR011008">
    <property type="entry name" value="Dimeric_a/b-barrel"/>
</dbReference>
<proteinExistence type="predicted"/>
<comment type="caution">
    <text evidence="2">The sequence shown here is derived from an EMBL/GenBank/DDBJ whole genome shotgun (WGS) entry which is preliminary data.</text>
</comment>